<protein>
    <submittedName>
        <fullName evidence="1">Uncharacterized protein</fullName>
    </submittedName>
</protein>
<evidence type="ECO:0000313" key="2">
    <source>
        <dbReference type="Proteomes" id="UP000069001"/>
    </source>
</evidence>
<dbReference type="Proteomes" id="UP000069001">
    <property type="component" value="Unassembled WGS sequence"/>
</dbReference>
<accession>A0A103ZTY9</accession>
<name>A0A103ZTY9_BURCE</name>
<comment type="caution">
    <text evidence="1">The sequence shown here is derived from an EMBL/GenBank/DDBJ whole genome shotgun (WGS) entry which is preliminary data.</text>
</comment>
<dbReference type="AlphaFoldDB" id="A0A103ZTY9"/>
<proteinExistence type="predicted"/>
<organism evidence="1 2">
    <name type="scientific">Burkholderia cepacia</name>
    <name type="common">Pseudomonas cepacia</name>
    <dbReference type="NCBI Taxonomy" id="292"/>
    <lineage>
        <taxon>Bacteria</taxon>
        <taxon>Pseudomonadati</taxon>
        <taxon>Pseudomonadota</taxon>
        <taxon>Betaproteobacteria</taxon>
        <taxon>Burkholderiales</taxon>
        <taxon>Burkholderiaceae</taxon>
        <taxon>Burkholderia</taxon>
        <taxon>Burkholderia cepacia complex</taxon>
    </lineage>
</organism>
<reference evidence="1 2" key="1">
    <citation type="submission" date="2015-11" db="EMBL/GenBank/DDBJ databases">
        <title>Expanding the genomic diversity of Burkholderia species for the development of highly accurate diagnostics.</title>
        <authorList>
            <person name="Sahl J."/>
            <person name="Keim P."/>
            <person name="Wagner D."/>
        </authorList>
    </citation>
    <scope>NUCLEOTIDE SEQUENCE [LARGE SCALE GENOMIC DNA]</scope>
    <source>
        <strain evidence="1 2">MSMB1302</strain>
    </source>
</reference>
<dbReference type="EMBL" id="LOYH01000027">
    <property type="protein sequence ID" value="KVK85944.1"/>
    <property type="molecule type" value="Genomic_DNA"/>
</dbReference>
<gene>
    <name evidence="1" type="ORF">WS90_06455</name>
</gene>
<sequence>MECSTDFLSVVCPLLQGGVGPLVESLFERLARKLFLEGADFCNRVDELLQPFDASLFQRIFPGTDACTRTVAGISDLAQARLRKRTETDLTDPAACSIAQ</sequence>
<evidence type="ECO:0000313" key="1">
    <source>
        <dbReference type="EMBL" id="KVK85944.1"/>
    </source>
</evidence>